<gene>
    <name evidence="9" type="ORF">EPUL_001395</name>
</gene>
<sequence>MSSRCASSFAFTPVVDMGMTEALRMSSLDVINRYDASSCTPIKRCNSEYNLKPKANGGIQILREPDKNKGTSFSPDERASKNLNGLIPHVLETMDMQCQRALRMIYSRSTNIDKYIYLSAIKATSIHLFYRILMDNVSLLMPLVYTPTIGDVCLQYSTLYTRPEALYISIKQRKSISNILRNWPHSDPSICVVTDGSRVLGLGDLGVNGVGISIGKLSLYTAAAGIHPEKTLPIVLDCGTSNEDNLKDPLYLGLRQKRVSTQMAQEFMDEFMSAVLEVYPNMLVQFEDFETEKAFRYLERYRVNKCFNDDIQGTGAVVLAGYISAVELSGVPIEEQRLVFMGAGSAGVGVAKQLMEYYTRRGFSEPEAKDKFYLVDTKGLVTTDRGDTLNEYKKIFARSDNNGRQFKSLQEIIREVKATALIGLTATHGVFTESIVKALKASVEEGGSDRRCILFPLSNPLSKAECTFEQAIQWTDGSVIFASGSPFSPYTLRSGNHSIIYYPNQGNNVYIFPGLGLGAILAKAKCVTDAMVYTAAAALSGCLNKEEISLGLIYPKIERVREASIIVAREVMKCSHLEGVSMLPEKMWAEWDEWGDVALTSWIKKQTYDPKCVVRPAARRIIVRGMTIRAVAIVRRIASNGILGVSPNGVPLIGTSFRVMEAQEDRILSKCWIYGANTNVGKTVISTILCKALNNKFPTEQTWYLKPVSTGPDDQADDLHIKVFSSRTRTKCLYKFQKAVSPHIAARSTNAKPVSDFQVRHDILAHIKSCAEEGQGTLLLETAGGVNSPGPSGTLQGDLYQSLRLPVCLVADSDLGGISSTISAFESLHIRGYTVDALLLFENNIFQNHEYLKEYFKENGVQSFIFSPPPPRLPDAQEEFESTLEYYSKMSSIESVEELLNHLSRKHKMRIEKLEQMSEDAYTKIWYPFTQHKLVSPATIMPIDSASGDFFMAVSPKTKTSSSSSSYEDEAILSPAFDGSASWWTQGLGHASPTLSLAAAHAAGRFGHVMFAGNIHEPALILANSLLTNLKNPRLSKVFFSDNGSTGMEVAIKMALSASSEYYGFSNTVQDVGVIGLKGSYHGDTIGAMDCSEPSVFNKKVHWYKGRGYWFDFPRVSMQNGHWDVILPEVITQSLSVNSNQFHAQTSNLSNQIGNYDPSVKVPPFFRFTSLGKVFDIEKRKKSGQADVYRQYIVKTLQKLIREEGFKFGALVMEPVLLGAGGMQLVDPLFQHLLVDVVRNLSPINGDYPRHQTNTSSSQYAWTGLPVIFDEVFTGLYRLGRFSAASFLQIHADISVHAKLLTGGLVPLCCTLASETIYQAFISDSKTDALLHGHSYTAHPVGCHVANTSIQMLNRLDNGEAWRTAKIDWWRREEWARHLHEVQSTEGSRKSDIWEVGRQRSFGYKPDVWSVWSHDFVHQLSYKEEILSVAALGSVLAITLHDKNQVSIDLQNYLFEGSRDFRVHIRILGNVVYIMASQVSEAETLRKIEKLLLDYFSSK</sequence>
<dbReference type="Gene3D" id="3.40.50.10380">
    <property type="entry name" value="Malic enzyme, N-terminal domain"/>
    <property type="match status" value="1"/>
</dbReference>
<keyword evidence="6" id="KW-0560">Oxidoreductase</keyword>
<comment type="cofactor">
    <cofactor evidence="1">
        <name>Mn(2+)</name>
        <dbReference type="ChEBI" id="CHEBI:29035"/>
    </cofactor>
</comment>
<dbReference type="SUPFAM" id="SSF51735">
    <property type="entry name" value="NAD(P)-binding Rossmann-fold domains"/>
    <property type="match status" value="1"/>
</dbReference>
<dbReference type="GO" id="GO:0008483">
    <property type="term" value="F:transaminase activity"/>
    <property type="evidence" value="ECO:0007669"/>
    <property type="project" value="InterPro"/>
</dbReference>
<evidence type="ECO:0000259" key="7">
    <source>
        <dbReference type="SMART" id="SM00919"/>
    </source>
</evidence>
<dbReference type="PROSITE" id="PS00600">
    <property type="entry name" value="AA_TRANSFER_CLASS_3"/>
    <property type="match status" value="1"/>
</dbReference>
<dbReference type="Proteomes" id="UP000237438">
    <property type="component" value="Unassembled WGS sequence"/>
</dbReference>
<evidence type="ECO:0000256" key="2">
    <source>
        <dbReference type="ARBA" id="ARBA00001946"/>
    </source>
</evidence>
<dbReference type="FunFam" id="3.40.50.720:FF:000182">
    <property type="entry name" value="NAD-dependent malic enzyme"/>
    <property type="match status" value="1"/>
</dbReference>
<dbReference type="EMBL" id="PEDP01000265">
    <property type="protein sequence ID" value="POS86725.1"/>
    <property type="molecule type" value="Genomic_DNA"/>
</dbReference>
<dbReference type="GO" id="GO:0004471">
    <property type="term" value="F:malate dehydrogenase (decarboxylating) (NAD+) activity"/>
    <property type="evidence" value="ECO:0007669"/>
    <property type="project" value="TreeGrafter"/>
</dbReference>
<keyword evidence="10" id="KW-1185">Reference proteome</keyword>
<evidence type="ECO:0000256" key="6">
    <source>
        <dbReference type="ARBA" id="ARBA00023002"/>
    </source>
</evidence>
<dbReference type="NCBIfam" id="NF010052">
    <property type="entry name" value="PRK13529.1"/>
    <property type="match status" value="1"/>
</dbReference>
<dbReference type="InterPro" id="IPR012302">
    <property type="entry name" value="Malic_NAD-bd"/>
</dbReference>
<dbReference type="GO" id="GO:0030170">
    <property type="term" value="F:pyridoxal phosphate binding"/>
    <property type="evidence" value="ECO:0007669"/>
    <property type="project" value="InterPro"/>
</dbReference>
<dbReference type="InterPro" id="IPR037062">
    <property type="entry name" value="Malic_N_dom_sf"/>
</dbReference>
<dbReference type="SMART" id="SM00919">
    <property type="entry name" value="Malic_M"/>
    <property type="match status" value="1"/>
</dbReference>
<dbReference type="SUPFAM" id="SSF53383">
    <property type="entry name" value="PLP-dependent transferases"/>
    <property type="match status" value="1"/>
</dbReference>
<dbReference type="CDD" id="cd05312">
    <property type="entry name" value="NAD_bind_1_malic_enz"/>
    <property type="match status" value="1"/>
</dbReference>
<dbReference type="SMART" id="SM01274">
    <property type="entry name" value="malic"/>
    <property type="match status" value="1"/>
</dbReference>
<dbReference type="InterPro" id="IPR036291">
    <property type="entry name" value="NAD(P)-bd_dom_sf"/>
</dbReference>
<dbReference type="Pfam" id="PF03949">
    <property type="entry name" value="Malic_M"/>
    <property type="match status" value="1"/>
</dbReference>
<feature type="domain" description="Malic enzyme N-terminal" evidence="8">
    <location>
        <begin position="122"/>
        <end position="302"/>
    </location>
</feature>
<protein>
    <recommendedName>
        <fullName evidence="11">PLP-dependent transferase</fullName>
    </recommendedName>
</protein>
<dbReference type="PANTHER" id="PTHR23406">
    <property type="entry name" value="MALIC ENZYME-RELATED"/>
    <property type="match status" value="1"/>
</dbReference>
<dbReference type="Gene3D" id="3.40.640.10">
    <property type="entry name" value="Type I PLP-dependent aspartate aminotransferase-like (Major domain)"/>
    <property type="match status" value="1"/>
</dbReference>
<dbReference type="STRING" id="225359.A0A2S4PXH3"/>
<dbReference type="GO" id="GO:0005739">
    <property type="term" value="C:mitochondrion"/>
    <property type="evidence" value="ECO:0007669"/>
    <property type="project" value="TreeGrafter"/>
</dbReference>
<name>A0A2S4PXH3_9PEZI</name>
<dbReference type="OrthoDB" id="425114at2759"/>
<feature type="non-terminal residue" evidence="9">
    <location>
        <position position="1499"/>
    </location>
</feature>
<evidence type="ECO:0000313" key="9">
    <source>
        <dbReference type="EMBL" id="POS86725.1"/>
    </source>
</evidence>
<dbReference type="PANTHER" id="PTHR23406:SF32">
    <property type="entry name" value="NADP-DEPENDENT MALIC ENZYME"/>
    <property type="match status" value="1"/>
</dbReference>
<dbReference type="GO" id="GO:0051287">
    <property type="term" value="F:NAD binding"/>
    <property type="evidence" value="ECO:0007669"/>
    <property type="project" value="InterPro"/>
</dbReference>
<evidence type="ECO:0008006" key="11">
    <source>
        <dbReference type="Google" id="ProtNLM"/>
    </source>
</evidence>
<evidence type="ECO:0000256" key="3">
    <source>
        <dbReference type="ARBA" id="ARBA00008785"/>
    </source>
</evidence>
<dbReference type="Pfam" id="PF00390">
    <property type="entry name" value="malic"/>
    <property type="match status" value="1"/>
</dbReference>
<accession>A0A2S4PXH3</accession>
<dbReference type="InterPro" id="IPR046346">
    <property type="entry name" value="Aminoacid_DH-like_N_sf"/>
</dbReference>
<proteinExistence type="inferred from homology"/>
<feature type="domain" description="Malic enzyme NAD-binding" evidence="7">
    <location>
        <begin position="311"/>
        <end position="576"/>
    </location>
</feature>
<dbReference type="InterPro" id="IPR005814">
    <property type="entry name" value="Aminotrans_3"/>
</dbReference>
<dbReference type="InterPro" id="IPR049704">
    <property type="entry name" value="Aminotrans_3_PPA_site"/>
</dbReference>
<dbReference type="Gene3D" id="3.40.50.300">
    <property type="entry name" value="P-loop containing nucleotide triphosphate hydrolases"/>
    <property type="match status" value="1"/>
</dbReference>
<dbReference type="InterPro" id="IPR015424">
    <property type="entry name" value="PyrdxlP-dep_Trfase"/>
</dbReference>
<evidence type="ECO:0000256" key="1">
    <source>
        <dbReference type="ARBA" id="ARBA00001936"/>
    </source>
</evidence>
<dbReference type="Gene3D" id="3.40.50.720">
    <property type="entry name" value="NAD(P)-binding Rossmann-like Domain"/>
    <property type="match status" value="1"/>
</dbReference>
<comment type="caution">
    <text evidence="9">The sequence shown here is derived from an EMBL/GenBank/DDBJ whole genome shotgun (WGS) entry which is preliminary data.</text>
</comment>
<dbReference type="GO" id="GO:0006108">
    <property type="term" value="P:malate metabolic process"/>
    <property type="evidence" value="ECO:0007669"/>
    <property type="project" value="TreeGrafter"/>
</dbReference>
<dbReference type="InterPro" id="IPR001891">
    <property type="entry name" value="Malic_OxRdtase"/>
</dbReference>
<dbReference type="FunFam" id="3.90.1150.10:FF:000080">
    <property type="entry name" value="Bifunctional dethiobiotin synthetase/adenosylmethionine-8-amino-7-oxononanoate aminotransferase"/>
    <property type="match status" value="1"/>
</dbReference>
<organism evidence="9 10">
    <name type="scientific">Erysiphe pulchra</name>
    <dbReference type="NCBI Taxonomy" id="225359"/>
    <lineage>
        <taxon>Eukaryota</taxon>
        <taxon>Fungi</taxon>
        <taxon>Dikarya</taxon>
        <taxon>Ascomycota</taxon>
        <taxon>Pezizomycotina</taxon>
        <taxon>Leotiomycetes</taxon>
        <taxon>Erysiphales</taxon>
        <taxon>Erysiphaceae</taxon>
        <taxon>Erysiphe</taxon>
    </lineage>
</organism>
<dbReference type="CDD" id="cd03109">
    <property type="entry name" value="DTBS"/>
    <property type="match status" value="1"/>
</dbReference>
<evidence type="ECO:0000259" key="8">
    <source>
        <dbReference type="SMART" id="SM01274"/>
    </source>
</evidence>
<dbReference type="InterPro" id="IPR012301">
    <property type="entry name" value="Malic_N_dom"/>
</dbReference>
<dbReference type="SUPFAM" id="SSF53223">
    <property type="entry name" value="Aminoacid dehydrogenase-like, N-terminal domain"/>
    <property type="match status" value="1"/>
</dbReference>
<dbReference type="Pfam" id="PF00202">
    <property type="entry name" value="Aminotran_3"/>
    <property type="match status" value="2"/>
</dbReference>
<dbReference type="Pfam" id="PF13500">
    <property type="entry name" value="AAA_26"/>
    <property type="match status" value="1"/>
</dbReference>
<evidence type="ECO:0000256" key="4">
    <source>
        <dbReference type="ARBA" id="ARBA00022723"/>
    </source>
</evidence>
<keyword evidence="4" id="KW-0479">Metal-binding</keyword>
<keyword evidence="5" id="KW-0663">Pyridoxal phosphate</keyword>
<dbReference type="PRINTS" id="PR00072">
    <property type="entry name" value="MALOXRDTASE"/>
</dbReference>
<dbReference type="SUPFAM" id="SSF52540">
    <property type="entry name" value="P-loop containing nucleoside triphosphate hydrolases"/>
    <property type="match status" value="1"/>
</dbReference>
<dbReference type="Gene3D" id="3.90.1150.10">
    <property type="entry name" value="Aspartate Aminotransferase, domain 1"/>
    <property type="match status" value="1"/>
</dbReference>
<dbReference type="GO" id="GO:0046872">
    <property type="term" value="F:metal ion binding"/>
    <property type="evidence" value="ECO:0007669"/>
    <property type="project" value="UniProtKB-KW"/>
</dbReference>
<comment type="cofactor">
    <cofactor evidence="2">
        <name>Mg(2+)</name>
        <dbReference type="ChEBI" id="CHEBI:18420"/>
    </cofactor>
</comment>
<dbReference type="InterPro" id="IPR015422">
    <property type="entry name" value="PyrdxlP-dep_Trfase_small"/>
</dbReference>
<comment type="similarity">
    <text evidence="3">Belongs to the malic enzymes family.</text>
</comment>
<dbReference type="InterPro" id="IPR027417">
    <property type="entry name" value="P-loop_NTPase"/>
</dbReference>
<evidence type="ECO:0000256" key="5">
    <source>
        <dbReference type="ARBA" id="ARBA00022898"/>
    </source>
</evidence>
<reference evidence="9 10" key="1">
    <citation type="submission" date="2017-10" db="EMBL/GenBank/DDBJ databases">
        <title>Development of genomic resources for the powdery mildew, Erysiphe pulchra.</title>
        <authorList>
            <person name="Wadl P.A."/>
            <person name="Mack B.M."/>
            <person name="Moore G."/>
            <person name="Beltz S.B."/>
        </authorList>
    </citation>
    <scope>NUCLEOTIDE SEQUENCE [LARGE SCALE GENOMIC DNA]</scope>
    <source>
        <strain evidence="9">Cflorida</strain>
    </source>
</reference>
<dbReference type="InterPro" id="IPR015421">
    <property type="entry name" value="PyrdxlP-dep_Trfase_major"/>
</dbReference>
<evidence type="ECO:0000313" key="10">
    <source>
        <dbReference type="Proteomes" id="UP000237438"/>
    </source>
</evidence>